<gene>
    <name evidence="2" type="ORF">AK812_SmicGene19528</name>
</gene>
<name>A0A1Q9DSC0_SYMMI</name>
<organism evidence="2 3">
    <name type="scientific">Symbiodinium microadriaticum</name>
    <name type="common">Dinoflagellate</name>
    <name type="synonym">Zooxanthella microadriatica</name>
    <dbReference type="NCBI Taxonomy" id="2951"/>
    <lineage>
        <taxon>Eukaryota</taxon>
        <taxon>Sar</taxon>
        <taxon>Alveolata</taxon>
        <taxon>Dinophyceae</taxon>
        <taxon>Suessiales</taxon>
        <taxon>Symbiodiniaceae</taxon>
        <taxon>Symbiodinium</taxon>
    </lineage>
</organism>
<feature type="region of interest" description="Disordered" evidence="1">
    <location>
        <begin position="56"/>
        <end position="89"/>
    </location>
</feature>
<comment type="caution">
    <text evidence="2">The sequence shown here is derived from an EMBL/GenBank/DDBJ whole genome shotgun (WGS) entry which is preliminary data.</text>
</comment>
<proteinExistence type="predicted"/>
<reference evidence="2 3" key="1">
    <citation type="submission" date="2016-02" db="EMBL/GenBank/DDBJ databases">
        <title>Genome analysis of coral dinoflagellate symbionts highlights evolutionary adaptations to a symbiotic lifestyle.</title>
        <authorList>
            <person name="Aranda M."/>
            <person name="Li Y."/>
            <person name="Liew Y.J."/>
            <person name="Baumgarten S."/>
            <person name="Simakov O."/>
            <person name="Wilson M."/>
            <person name="Piel J."/>
            <person name="Ashoor H."/>
            <person name="Bougouffa S."/>
            <person name="Bajic V.B."/>
            <person name="Ryu T."/>
            <person name="Ravasi T."/>
            <person name="Bayer T."/>
            <person name="Micklem G."/>
            <person name="Kim H."/>
            <person name="Bhak J."/>
            <person name="Lajeunesse T.C."/>
            <person name="Voolstra C.R."/>
        </authorList>
    </citation>
    <scope>NUCLEOTIDE SEQUENCE [LARGE SCALE GENOMIC DNA]</scope>
    <source>
        <strain evidence="2 3">CCMP2467</strain>
    </source>
</reference>
<evidence type="ECO:0000313" key="2">
    <source>
        <dbReference type="EMBL" id="OLP98067.1"/>
    </source>
</evidence>
<evidence type="ECO:0000313" key="3">
    <source>
        <dbReference type="Proteomes" id="UP000186817"/>
    </source>
</evidence>
<keyword evidence="3" id="KW-1185">Reference proteome</keyword>
<dbReference type="OrthoDB" id="481021at2759"/>
<protein>
    <submittedName>
        <fullName evidence="2">Uncharacterized protein</fullName>
    </submittedName>
</protein>
<evidence type="ECO:0000256" key="1">
    <source>
        <dbReference type="SAM" id="MobiDB-lite"/>
    </source>
</evidence>
<sequence length="106" mass="12491">MGNSLDSGSTLAWEGAGAWLTPRRRRLAKSDPVRRGAELRNLWSRDRFLRSTSHRKFNLRGCGPPREASPPHRSRRLFSGYVPPHQKRRDDLRCEVRRQMRETDFY</sequence>
<accession>A0A1Q9DSC0</accession>
<dbReference type="Proteomes" id="UP000186817">
    <property type="component" value="Unassembled WGS sequence"/>
</dbReference>
<dbReference type="EMBL" id="LSRX01000409">
    <property type="protein sequence ID" value="OLP98067.1"/>
    <property type="molecule type" value="Genomic_DNA"/>
</dbReference>
<dbReference type="AlphaFoldDB" id="A0A1Q9DSC0"/>